<evidence type="ECO:0000313" key="2">
    <source>
        <dbReference type="Proteomes" id="UP000236291"/>
    </source>
</evidence>
<dbReference type="EMBL" id="ASHM01144464">
    <property type="protein sequence ID" value="PNX61922.1"/>
    <property type="molecule type" value="Genomic_DNA"/>
</dbReference>
<dbReference type="Proteomes" id="UP000236291">
    <property type="component" value="Unassembled WGS sequence"/>
</dbReference>
<reference evidence="1 2" key="2">
    <citation type="journal article" date="2017" name="Front. Plant Sci.">
        <title>Gene Classification and Mining of Molecular Markers Useful in Red Clover (Trifolium pratense) Breeding.</title>
        <authorList>
            <person name="Istvanek J."/>
            <person name="Dluhosova J."/>
            <person name="Dluhos P."/>
            <person name="Patkova L."/>
            <person name="Nedelnik J."/>
            <person name="Repkova J."/>
        </authorList>
    </citation>
    <scope>NUCLEOTIDE SEQUENCE [LARGE SCALE GENOMIC DNA]</scope>
    <source>
        <strain evidence="2">cv. Tatra</strain>
        <tissue evidence="1">Young leaves</tissue>
    </source>
</reference>
<accession>A0A2K3K6L9</accession>
<dbReference type="AlphaFoldDB" id="A0A2K3K6L9"/>
<feature type="non-terminal residue" evidence="1">
    <location>
        <position position="38"/>
    </location>
</feature>
<evidence type="ECO:0000313" key="1">
    <source>
        <dbReference type="EMBL" id="PNX61922.1"/>
    </source>
</evidence>
<gene>
    <name evidence="1" type="ORF">L195_g060902</name>
</gene>
<name>A0A2K3K6L9_TRIPR</name>
<protein>
    <submittedName>
        <fullName evidence="1">Uncharacterized protein</fullName>
    </submittedName>
</protein>
<organism evidence="1 2">
    <name type="scientific">Trifolium pratense</name>
    <name type="common">Red clover</name>
    <dbReference type="NCBI Taxonomy" id="57577"/>
    <lineage>
        <taxon>Eukaryota</taxon>
        <taxon>Viridiplantae</taxon>
        <taxon>Streptophyta</taxon>
        <taxon>Embryophyta</taxon>
        <taxon>Tracheophyta</taxon>
        <taxon>Spermatophyta</taxon>
        <taxon>Magnoliopsida</taxon>
        <taxon>eudicotyledons</taxon>
        <taxon>Gunneridae</taxon>
        <taxon>Pentapetalae</taxon>
        <taxon>rosids</taxon>
        <taxon>fabids</taxon>
        <taxon>Fabales</taxon>
        <taxon>Fabaceae</taxon>
        <taxon>Papilionoideae</taxon>
        <taxon>50 kb inversion clade</taxon>
        <taxon>NPAAA clade</taxon>
        <taxon>Hologalegina</taxon>
        <taxon>IRL clade</taxon>
        <taxon>Trifolieae</taxon>
        <taxon>Trifolium</taxon>
    </lineage>
</organism>
<sequence>MMDTPDSCVELIVGDLSRELAVSRFRGHFYVFGLHPVG</sequence>
<reference evidence="1 2" key="1">
    <citation type="journal article" date="2014" name="Am. J. Bot.">
        <title>Genome assembly and annotation for red clover (Trifolium pratense; Fabaceae).</title>
        <authorList>
            <person name="Istvanek J."/>
            <person name="Jaros M."/>
            <person name="Krenek A."/>
            <person name="Repkova J."/>
        </authorList>
    </citation>
    <scope>NUCLEOTIDE SEQUENCE [LARGE SCALE GENOMIC DNA]</scope>
    <source>
        <strain evidence="2">cv. Tatra</strain>
        <tissue evidence="1">Young leaves</tissue>
    </source>
</reference>
<comment type="caution">
    <text evidence="1">The sequence shown here is derived from an EMBL/GenBank/DDBJ whole genome shotgun (WGS) entry which is preliminary data.</text>
</comment>
<proteinExistence type="predicted"/>